<reference evidence="2" key="1">
    <citation type="submission" date="2025-08" db="UniProtKB">
        <authorList>
            <consortium name="Ensembl"/>
        </authorList>
    </citation>
    <scope>IDENTIFICATION</scope>
</reference>
<sequence>MCISVIEHTFIRRCPADKEVVQADVQEFVTKSSMRRKCFILLLLLLSGNIQPNPGPPLDHIGTPNDFKSRSGLGILHINVRSLLPKLDLIKIWVKSTDTDILVLSETWLNKSVPDKEISLTGYNIFRCDRPKKGGGVAIYIKNKFQVSLISSLSVIKQFEFIALKLQMSKDQSLTIMGCYRPPSANSEALSSLFNHVASLNAGEFVLTGDLNLDWLSPKSDNLKSVCDSLNLTQLIDSPTHPNIKNPSKSSLIDLILTDAPHKFTAIGIFANDLSDHCAVATVRNIKLPKTKPRILIRRDLKKLNEQAFIYDLSILKWDRISLIDDVDLAWQYFHDEFLNLINKHAPIRRFRVKGRNNPWFSPEIDNLIKDRDTAWCRARKSHSEADWLHFRQLRNKCTLLIKKAKSEYYLSETSKNLNDPKKFWKTVKSTYEPSQTNDFPNFLTKDGKQLTDKTAILDYFNDHFISAGSVFDSSIPNSGTSALNADAFETTKCPNTQFNFTDVSEQEVLRELKNLDTRKTAGPDKLDTLFLKLAADYIAEPLSVIFNLSFSCRKIPKVWKSAYVLPLLKGGDPAEVNNYRPISKLCILAKIFEKLVSEQLKDYLESNSILSEFQSGFRKHHSTITATLKVLDDVIQALDCKKYCVALFIDLSKAFDTVDHSLLIKIMSNIGISEQAVAWFTDYLSNRSQSVQISDSTSFARETQKGVPQGSILGPILFSIYINNLCHNLPNTSYHLYADDTIIYCCSQTVAQAFEFLQTAFDTFQARLRSLKMVLNAEKTKVMVFSHKREPQEITQVLKTETNKSIEKVNSYKYLGFILDSELSFKRHVASSLHKLKMKLGFYYRNKSCFSLKARKFLVAATFLPLIDYGDVLYMNASSACLQPLNTVYHCALRFVTGCSRLTHHCELYARAEWTSLSMRRYTHWITLVYKTLLGLV</sequence>
<feature type="domain" description="Reverse transcriptase" evidence="1">
    <location>
        <begin position="549"/>
        <end position="820"/>
    </location>
</feature>
<name>A0A3B3BNA3_ORYME</name>
<dbReference type="GeneTree" id="ENSGT01030000234565"/>
<dbReference type="PANTHER" id="PTHR47510:SF3">
    <property type="entry name" value="ENDO_EXONUCLEASE_PHOSPHATASE DOMAIN-CONTAINING PROTEIN"/>
    <property type="match status" value="1"/>
</dbReference>
<evidence type="ECO:0000313" key="3">
    <source>
        <dbReference type="Proteomes" id="UP000261560"/>
    </source>
</evidence>
<dbReference type="AlphaFoldDB" id="A0A3B3BNA3"/>
<dbReference type="STRING" id="30732.ENSOMEP00000006463"/>
<dbReference type="CDD" id="cd01650">
    <property type="entry name" value="RT_nLTR_like"/>
    <property type="match status" value="1"/>
</dbReference>
<dbReference type="Ensembl" id="ENSOMET00000005756.1">
    <property type="protein sequence ID" value="ENSOMEP00000006463.1"/>
    <property type="gene ID" value="ENSOMEG00000007525.1"/>
</dbReference>
<dbReference type="Pfam" id="PF00078">
    <property type="entry name" value="RVT_1"/>
    <property type="match status" value="1"/>
</dbReference>
<protein>
    <recommendedName>
        <fullName evidence="1">Reverse transcriptase domain-containing protein</fullName>
    </recommendedName>
</protein>
<reference evidence="2" key="2">
    <citation type="submission" date="2025-09" db="UniProtKB">
        <authorList>
            <consortium name="Ensembl"/>
        </authorList>
    </citation>
    <scope>IDENTIFICATION</scope>
</reference>
<dbReference type="PaxDb" id="30732-ENSOMEP00000006463"/>
<dbReference type="PROSITE" id="PS50878">
    <property type="entry name" value="RT_POL"/>
    <property type="match status" value="1"/>
</dbReference>
<evidence type="ECO:0000313" key="2">
    <source>
        <dbReference type="Ensembl" id="ENSOMEP00000006463.1"/>
    </source>
</evidence>
<dbReference type="InterPro" id="IPR036691">
    <property type="entry name" value="Endo/exonu/phosph_ase_sf"/>
</dbReference>
<dbReference type="Gene3D" id="3.60.10.10">
    <property type="entry name" value="Endonuclease/exonuclease/phosphatase"/>
    <property type="match status" value="1"/>
</dbReference>
<dbReference type="SUPFAM" id="SSF56672">
    <property type="entry name" value="DNA/RNA polymerases"/>
    <property type="match status" value="1"/>
</dbReference>
<evidence type="ECO:0000259" key="1">
    <source>
        <dbReference type="PROSITE" id="PS50878"/>
    </source>
</evidence>
<dbReference type="InterPro" id="IPR000477">
    <property type="entry name" value="RT_dom"/>
</dbReference>
<keyword evidence="3" id="KW-1185">Reference proteome</keyword>
<dbReference type="InterPro" id="IPR005135">
    <property type="entry name" value="Endo/exonuclease/phosphatase"/>
</dbReference>
<dbReference type="SUPFAM" id="SSF56219">
    <property type="entry name" value="DNase I-like"/>
    <property type="match status" value="1"/>
</dbReference>
<accession>A0A3B3BNA3</accession>
<dbReference type="PANTHER" id="PTHR47510">
    <property type="entry name" value="REVERSE TRANSCRIPTASE DOMAIN-CONTAINING PROTEIN"/>
    <property type="match status" value="1"/>
</dbReference>
<dbReference type="InterPro" id="IPR043502">
    <property type="entry name" value="DNA/RNA_pol_sf"/>
</dbReference>
<dbReference type="Proteomes" id="UP000261560">
    <property type="component" value="Unplaced"/>
</dbReference>
<dbReference type="Pfam" id="PF03372">
    <property type="entry name" value="Exo_endo_phos"/>
    <property type="match status" value="1"/>
</dbReference>
<organism evidence="2 3">
    <name type="scientific">Oryzias melastigma</name>
    <name type="common">Marine medaka</name>
    <dbReference type="NCBI Taxonomy" id="30732"/>
    <lineage>
        <taxon>Eukaryota</taxon>
        <taxon>Metazoa</taxon>
        <taxon>Chordata</taxon>
        <taxon>Craniata</taxon>
        <taxon>Vertebrata</taxon>
        <taxon>Euteleostomi</taxon>
        <taxon>Actinopterygii</taxon>
        <taxon>Neopterygii</taxon>
        <taxon>Teleostei</taxon>
        <taxon>Neoteleostei</taxon>
        <taxon>Acanthomorphata</taxon>
        <taxon>Ovalentaria</taxon>
        <taxon>Atherinomorphae</taxon>
        <taxon>Beloniformes</taxon>
        <taxon>Adrianichthyidae</taxon>
        <taxon>Oryziinae</taxon>
        <taxon>Oryzias</taxon>
    </lineage>
</organism>
<proteinExistence type="predicted"/>
<dbReference type="GO" id="GO:0003824">
    <property type="term" value="F:catalytic activity"/>
    <property type="evidence" value="ECO:0007669"/>
    <property type="project" value="InterPro"/>
</dbReference>
<dbReference type="OMA" id="MNASSAC"/>